<gene>
    <name evidence="2" type="ORF">NDU88_006192</name>
</gene>
<feature type="compositionally biased region" description="Low complexity" evidence="1">
    <location>
        <begin position="26"/>
        <end position="35"/>
    </location>
</feature>
<sequence>MIKRNVVNIAARKGLPLKMDDDSSVNDDPNPSSPNKEGRNIIAVSAWSSCAQRRWRGAWLATWCRRDGEQRRGLPSAEHGAALRRFERCPRRRVGRCQLSGLCGPVEIVVGWPGRSGETKREDFTGPRRLVQTWTLLRDMRRET</sequence>
<proteinExistence type="predicted"/>
<feature type="region of interest" description="Disordered" evidence="1">
    <location>
        <begin position="17"/>
        <end position="38"/>
    </location>
</feature>
<accession>A0AAV7SNT1</accession>
<evidence type="ECO:0000313" key="2">
    <source>
        <dbReference type="EMBL" id="KAJ1165775.1"/>
    </source>
</evidence>
<evidence type="ECO:0000313" key="3">
    <source>
        <dbReference type="Proteomes" id="UP001066276"/>
    </source>
</evidence>
<keyword evidence="3" id="KW-1185">Reference proteome</keyword>
<dbReference type="EMBL" id="JANPWB010000008">
    <property type="protein sequence ID" value="KAJ1165775.1"/>
    <property type="molecule type" value="Genomic_DNA"/>
</dbReference>
<reference evidence="2" key="1">
    <citation type="journal article" date="2022" name="bioRxiv">
        <title>Sequencing and chromosome-scale assembly of the giantPleurodeles waltlgenome.</title>
        <authorList>
            <person name="Brown T."/>
            <person name="Elewa A."/>
            <person name="Iarovenko S."/>
            <person name="Subramanian E."/>
            <person name="Araus A.J."/>
            <person name="Petzold A."/>
            <person name="Susuki M."/>
            <person name="Suzuki K.-i.T."/>
            <person name="Hayashi T."/>
            <person name="Toyoda A."/>
            <person name="Oliveira C."/>
            <person name="Osipova E."/>
            <person name="Leigh N.D."/>
            <person name="Simon A."/>
            <person name="Yun M.H."/>
        </authorList>
    </citation>
    <scope>NUCLEOTIDE SEQUENCE</scope>
    <source>
        <strain evidence="2">20211129_DDA</strain>
        <tissue evidence="2">Liver</tissue>
    </source>
</reference>
<dbReference type="Proteomes" id="UP001066276">
    <property type="component" value="Chromosome 4_2"/>
</dbReference>
<comment type="caution">
    <text evidence="2">The sequence shown here is derived from an EMBL/GenBank/DDBJ whole genome shotgun (WGS) entry which is preliminary data.</text>
</comment>
<dbReference type="AlphaFoldDB" id="A0AAV7SNT1"/>
<evidence type="ECO:0000256" key="1">
    <source>
        <dbReference type="SAM" id="MobiDB-lite"/>
    </source>
</evidence>
<protein>
    <submittedName>
        <fullName evidence="2">Uncharacterized protein</fullName>
    </submittedName>
</protein>
<organism evidence="2 3">
    <name type="scientific">Pleurodeles waltl</name>
    <name type="common">Iberian ribbed newt</name>
    <dbReference type="NCBI Taxonomy" id="8319"/>
    <lineage>
        <taxon>Eukaryota</taxon>
        <taxon>Metazoa</taxon>
        <taxon>Chordata</taxon>
        <taxon>Craniata</taxon>
        <taxon>Vertebrata</taxon>
        <taxon>Euteleostomi</taxon>
        <taxon>Amphibia</taxon>
        <taxon>Batrachia</taxon>
        <taxon>Caudata</taxon>
        <taxon>Salamandroidea</taxon>
        <taxon>Salamandridae</taxon>
        <taxon>Pleurodelinae</taxon>
        <taxon>Pleurodeles</taxon>
    </lineage>
</organism>
<name>A0AAV7SNT1_PLEWA</name>